<gene>
    <name evidence="1" type="ORF">DEO68_16145</name>
</gene>
<evidence type="ECO:0000313" key="1">
    <source>
        <dbReference type="EMBL" id="HCA03656.1"/>
    </source>
</evidence>
<reference evidence="1" key="1">
    <citation type="journal article" date="2018" name="Nat. Biotechnol.">
        <title>A standardized bacterial taxonomy based on genome phylogeny substantially revises the tree of life.</title>
        <authorList>
            <person name="Parks D.H."/>
            <person name="Chuvochina M."/>
            <person name="Waite D.W."/>
            <person name="Rinke C."/>
            <person name="Skarshewski A."/>
            <person name="Chaumeil P.A."/>
            <person name="Hugenholtz P."/>
        </authorList>
    </citation>
    <scope>NUCLEOTIDE SEQUENCE [LARGE SCALE GENOMIC DNA]</scope>
    <source>
        <strain evidence="1">UBA11284</strain>
    </source>
</reference>
<comment type="caution">
    <text evidence="1">The sequence shown here is derived from an EMBL/GenBank/DDBJ whole genome shotgun (WGS) entry which is preliminary data.</text>
</comment>
<sequence>MARSPNPAIAPDALALLEYWLLRPVLALKTASTPTWKGTLVDVQGALLPLLKADDEIKRILSYRTWEGYAGAMVDQLPTKAAPFSPDHPSYVLPVSAILGPALVIQDILLIEEYRTQDKGQIRRFDHSVTRYWNIFRPLLEKYGITSSDTQHLDVQNGYFFDLYKDVKCCFSELQEVTKHADNQRQMQAARKALYKSTKSYTHYLDSLVHQHAALEVLYIGLTYTPMASRHQQPPLDFYGADAHFKQFVQKRRHSPLFKGLKGYIWKRDGNSSYPYLFHFFLFFDPEVFSITPDLKEQICQLWIEQITQGEGACVDLLDGPVTRQRFSPKWLCLPNQKENRTTVLLDRQHASFEPRFQELKRMVNALLQVDRLTYLEFPAGYPRLGRGQLPVSS</sequence>
<protein>
    <submittedName>
        <fullName evidence="1">Uncharacterized protein</fullName>
    </submittedName>
</protein>
<name>A0A3D0KJI9_9GAMM</name>
<dbReference type="EMBL" id="DOTR01000092">
    <property type="protein sequence ID" value="HCA03656.1"/>
    <property type="molecule type" value="Genomic_DNA"/>
</dbReference>
<accession>A0A3D0KJI9</accession>
<organism evidence="1">
    <name type="scientific">Halomonas campaniensis</name>
    <dbReference type="NCBI Taxonomy" id="213554"/>
    <lineage>
        <taxon>Bacteria</taxon>
        <taxon>Pseudomonadati</taxon>
        <taxon>Pseudomonadota</taxon>
        <taxon>Gammaproteobacteria</taxon>
        <taxon>Oceanospirillales</taxon>
        <taxon>Halomonadaceae</taxon>
        <taxon>Halomonas</taxon>
    </lineage>
</organism>
<dbReference type="AlphaFoldDB" id="A0A3D0KJI9"/>
<proteinExistence type="predicted"/>